<name>A0A5J4TV73_9EUKA</name>
<comment type="caution">
    <text evidence="1">The sequence shown here is derived from an EMBL/GenBank/DDBJ whole genome shotgun (WGS) entry which is preliminary data.</text>
</comment>
<sequence>CYCRGLDRSQGEEYGQPHLLSFDSEKHVAEEIKLLISINKSLGMEQVVDLIDYCRCLEVASAISIVITLVQPGSVEYLDFPVEQTSPHYVSAFLHRYQLNAVKATAVIHTRSLASV</sequence>
<organism evidence="1 2">
    <name type="scientific">Streblomastix strix</name>
    <dbReference type="NCBI Taxonomy" id="222440"/>
    <lineage>
        <taxon>Eukaryota</taxon>
        <taxon>Metamonada</taxon>
        <taxon>Preaxostyla</taxon>
        <taxon>Oxymonadida</taxon>
        <taxon>Streblomastigidae</taxon>
        <taxon>Streblomastix</taxon>
    </lineage>
</organism>
<gene>
    <name evidence="1" type="ORF">EZS28_043012</name>
</gene>
<reference evidence="1 2" key="1">
    <citation type="submission" date="2019-03" db="EMBL/GenBank/DDBJ databases">
        <title>Single cell metagenomics reveals metabolic interactions within the superorganism composed of flagellate Streblomastix strix and complex community of Bacteroidetes bacteria on its surface.</title>
        <authorList>
            <person name="Treitli S.C."/>
            <person name="Kolisko M."/>
            <person name="Husnik F."/>
            <person name="Keeling P."/>
            <person name="Hampl V."/>
        </authorList>
    </citation>
    <scope>NUCLEOTIDE SEQUENCE [LARGE SCALE GENOMIC DNA]</scope>
    <source>
        <strain evidence="1">ST1C</strain>
    </source>
</reference>
<accession>A0A5J4TV73</accession>
<dbReference type="Proteomes" id="UP000324800">
    <property type="component" value="Unassembled WGS sequence"/>
</dbReference>
<evidence type="ECO:0000313" key="1">
    <source>
        <dbReference type="EMBL" id="KAA6361461.1"/>
    </source>
</evidence>
<evidence type="ECO:0000313" key="2">
    <source>
        <dbReference type="Proteomes" id="UP000324800"/>
    </source>
</evidence>
<dbReference type="AlphaFoldDB" id="A0A5J4TV73"/>
<proteinExistence type="predicted"/>
<feature type="non-terminal residue" evidence="1">
    <location>
        <position position="1"/>
    </location>
</feature>
<protein>
    <submittedName>
        <fullName evidence="1">Uncharacterized protein</fullName>
    </submittedName>
</protein>
<dbReference type="EMBL" id="SNRW01025520">
    <property type="protein sequence ID" value="KAA6361461.1"/>
    <property type="molecule type" value="Genomic_DNA"/>
</dbReference>